<keyword evidence="2" id="KW-1185">Reference proteome</keyword>
<evidence type="ECO:0000313" key="2">
    <source>
        <dbReference type="Proteomes" id="UP000298327"/>
    </source>
</evidence>
<gene>
    <name evidence="1" type="ORF">EVG20_g10136</name>
</gene>
<dbReference type="AlphaFoldDB" id="A0A4Y9XTL9"/>
<protein>
    <submittedName>
        <fullName evidence="1">Uncharacterized protein</fullName>
    </submittedName>
</protein>
<organism evidence="1 2">
    <name type="scientific">Dentipellis fragilis</name>
    <dbReference type="NCBI Taxonomy" id="205917"/>
    <lineage>
        <taxon>Eukaryota</taxon>
        <taxon>Fungi</taxon>
        <taxon>Dikarya</taxon>
        <taxon>Basidiomycota</taxon>
        <taxon>Agaricomycotina</taxon>
        <taxon>Agaricomycetes</taxon>
        <taxon>Russulales</taxon>
        <taxon>Hericiaceae</taxon>
        <taxon>Dentipellis</taxon>
    </lineage>
</organism>
<evidence type="ECO:0000313" key="1">
    <source>
        <dbReference type="EMBL" id="TFY53395.1"/>
    </source>
</evidence>
<dbReference type="Proteomes" id="UP000298327">
    <property type="component" value="Unassembled WGS sequence"/>
</dbReference>
<proteinExistence type="predicted"/>
<sequence>MSLAHPAAQRLSPSHACSPLMNLRRCILLLSHDSPSCSCIRHPPPPESPSSQGFPPTNVLQTFSTLEADTLVPHLFCHLAQLPPASALALLARCAGTSYLTLLPYAAALAGAMLDLLQIKSVRVPAALTPLSFHPST</sequence>
<accession>A0A4Y9XTL9</accession>
<reference evidence="1 2" key="1">
    <citation type="submission" date="2019-02" db="EMBL/GenBank/DDBJ databases">
        <title>Genome sequencing of the rare red list fungi Dentipellis fragilis.</title>
        <authorList>
            <person name="Buettner E."/>
            <person name="Kellner H."/>
        </authorList>
    </citation>
    <scope>NUCLEOTIDE SEQUENCE [LARGE SCALE GENOMIC DNA]</scope>
    <source>
        <strain evidence="1 2">DSM 105465</strain>
    </source>
</reference>
<comment type="caution">
    <text evidence="1">The sequence shown here is derived from an EMBL/GenBank/DDBJ whole genome shotgun (WGS) entry which is preliminary data.</text>
</comment>
<dbReference type="EMBL" id="SEOQ01001158">
    <property type="protein sequence ID" value="TFY53395.1"/>
    <property type="molecule type" value="Genomic_DNA"/>
</dbReference>
<name>A0A4Y9XTL9_9AGAM</name>